<dbReference type="Proteomes" id="UP000789920">
    <property type="component" value="Unassembled WGS sequence"/>
</dbReference>
<comment type="caution">
    <text evidence="1">The sequence shown here is derived from an EMBL/GenBank/DDBJ whole genome shotgun (WGS) entry which is preliminary data.</text>
</comment>
<evidence type="ECO:0000313" key="2">
    <source>
        <dbReference type="Proteomes" id="UP000789920"/>
    </source>
</evidence>
<accession>A0ACA9QRW2</accession>
<reference evidence="1" key="1">
    <citation type="submission" date="2021-06" db="EMBL/GenBank/DDBJ databases">
        <authorList>
            <person name="Kallberg Y."/>
            <person name="Tangrot J."/>
            <person name="Rosling A."/>
        </authorList>
    </citation>
    <scope>NUCLEOTIDE SEQUENCE</scope>
    <source>
        <strain evidence="1">MA461A</strain>
    </source>
</reference>
<dbReference type="EMBL" id="CAJVQC010037246">
    <property type="protein sequence ID" value="CAG8763305.1"/>
    <property type="molecule type" value="Genomic_DNA"/>
</dbReference>
<gene>
    <name evidence="1" type="ORF">RPERSI_LOCUS15487</name>
</gene>
<feature type="non-terminal residue" evidence="1">
    <location>
        <position position="312"/>
    </location>
</feature>
<name>A0ACA9QRW2_9GLOM</name>
<keyword evidence="2" id="KW-1185">Reference proteome</keyword>
<organism evidence="1 2">
    <name type="scientific">Racocetra persica</name>
    <dbReference type="NCBI Taxonomy" id="160502"/>
    <lineage>
        <taxon>Eukaryota</taxon>
        <taxon>Fungi</taxon>
        <taxon>Fungi incertae sedis</taxon>
        <taxon>Mucoromycota</taxon>
        <taxon>Glomeromycotina</taxon>
        <taxon>Glomeromycetes</taxon>
        <taxon>Diversisporales</taxon>
        <taxon>Gigasporaceae</taxon>
        <taxon>Racocetra</taxon>
    </lineage>
</organism>
<proteinExistence type="predicted"/>
<sequence length="312" mass="36335">GKTILSAVLFEVDENLIFEDLLYQADSDYVSEEVVRVDIQVRGTNIWHMVASGLNGCLRMSKKCLPNLKPSTNRNDQLYNDILELLRSKNLGWEYGTQNSLGVAFINKLVSLLYYLDDKHKTLKLRSLKIPSIFFQLPLYQQNSYYKNGTHHKTTLRRKELELRADKLEECVLQPWASKPSWNEIITATLELCSVARTYAKYLETVNLHVQRIQSSSAPARSPEKDKSIIEWLENKYNEYPLSDNHLIPSDRWISYQLCPKNPWYKASAQYTGRFQIKYMVQTRQLRKTHIDAHYYDKHKIPIGELVPTSTG</sequence>
<protein>
    <submittedName>
        <fullName evidence="1">15336_t:CDS:1</fullName>
    </submittedName>
</protein>
<feature type="non-terminal residue" evidence="1">
    <location>
        <position position="1"/>
    </location>
</feature>
<evidence type="ECO:0000313" key="1">
    <source>
        <dbReference type="EMBL" id="CAG8763305.1"/>
    </source>
</evidence>